<protein>
    <submittedName>
        <fullName evidence="8">4Fe-4S dicluster domain-containing protein</fullName>
    </submittedName>
</protein>
<dbReference type="PROSITE" id="PS00198">
    <property type="entry name" value="4FE4S_FER_1"/>
    <property type="match status" value="1"/>
</dbReference>
<dbReference type="Pfam" id="PF12838">
    <property type="entry name" value="Fer4_7"/>
    <property type="match status" value="1"/>
</dbReference>
<organism evidence="8 9">
    <name type="scientific">Dethiosulfatibacter aminovorans DSM 17477</name>
    <dbReference type="NCBI Taxonomy" id="1121476"/>
    <lineage>
        <taxon>Bacteria</taxon>
        <taxon>Bacillati</taxon>
        <taxon>Bacillota</taxon>
        <taxon>Tissierellia</taxon>
        <taxon>Dethiosulfatibacter</taxon>
    </lineage>
</organism>
<dbReference type="RefSeq" id="WP_073046753.1">
    <property type="nucleotide sequence ID" value="NZ_FQZL01000005.1"/>
</dbReference>
<name>A0A1M6C1E1_9FIRM</name>
<evidence type="ECO:0000313" key="9">
    <source>
        <dbReference type="Proteomes" id="UP000184052"/>
    </source>
</evidence>
<dbReference type="EMBL" id="FQZL01000005">
    <property type="protein sequence ID" value="SHI54855.1"/>
    <property type="molecule type" value="Genomic_DNA"/>
</dbReference>
<gene>
    <name evidence="8" type="ORF">SAMN02745751_00547</name>
</gene>
<keyword evidence="3" id="KW-0004">4Fe-4S</keyword>
<evidence type="ECO:0000256" key="5">
    <source>
        <dbReference type="ARBA" id="ARBA00023004"/>
    </source>
</evidence>
<dbReference type="PANTHER" id="PTHR24960">
    <property type="entry name" value="PHOTOSYSTEM I IRON-SULFUR CENTER-RELATED"/>
    <property type="match status" value="1"/>
</dbReference>
<feature type="domain" description="4Fe-4S ferredoxin-type" evidence="7">
    <location>
        <begin position="14"/>
        <end position="44"/>
    </location>
</feature>
<comment type="function">
    <text evidence="2">Ferredoxins are iron-sulfur proteins that transfer electrons in a wide variety of metabolic reactions.</text>
</comment>
<proteinExistence type="predicted"/>
<feature type="domain" description="4Fe-4S ferredoxin-type" evidence="7">
    <location>
        <begin position="47"/>
        <end position="78"/>
    </location>
</feature>
<dbReference type="Gene3D" id="3.30.70.20">
    <property type="match status" value="1"/>
</dbReference>
<dbReference type="InterPro" id="IPR017896">
    <property type="entry name" value="4Fe4S_Fe-S-bd"/>
</dbReference>
<dbReference type="PROSITE" id="PS51379">
    <property type="entry name" value="4FE4S_FER_2"/>
    <property type="match status" value="2"/>
</dbReference>
<dbReference type="SUPFAM" id="SSF54862">
    <property type="entry name" value="4Fe-4S ferredoxins"/>
    <property type="match status" value="1"/>
</dbReference>
<dbReference type="OrthoDB" id="9806398at2"/>
<evidence type="ECO:0000256" key="1">
    <source>
        <dbReference type="ARBA" id="ARBA00001966"/>
    </source>
</evidence>
<dbReference type="GO" id="GO:0051539">
    <property type="term" value="F:4 iron, 4 sulfur cluster binding"/>
    <property type="evidence" value="ECO:0007669"/>
    <property type="project" value="UniProtKB-KW"/>
</dbReference>
<evidence type="ECO:0000259" key="7">
    <source>
        <dbReference type="PROSITE" id="PS51379"/>
    </source>
</evidence>
<evidence type="ECO:0000313" key="8">
    <source>
        <dbReference type="EMBL" id="SHI54855.1"/>
    </source>
</evidence>
<keyword evidence="9" id="KW-1185">Reference proteome</keyword>
<dbReference type="AlphaFoldDB" id="A0A1M6C1E1"/>
<accession>A0A1M6C1E1</accession>
<dbReference type="InterPro" id="IPR017900">
    <property type="entry name" value="4Fe4S_Fe_S_CS"/>
</dbReference>
<evidence type="ECO:0000256" key="4">
    <source>
        <dbReference type="ARBA" id="ARBA00022723"/>
    </source>
</evidence>
<dbReference type="GO" id="GO:0046872">
    <property type="term" value="F:metal ion binding"/>
    <property type="evidence" value="ECO:0007669"/>
    <property type="project" value="UniProtKB-KW"/>
</dbReference>
<sequence>MDEYKYSAVAKALSRPLIFDEDKCIGCNRCVNICQVDVLLPRDEEDKTPRVQYPDECWYCGCCVMACPVEGALTLRHPLMNQVNWVEKKSLVK</sequence>
<evidence type="ECO:0000256" key="6">
    <source>
        <dbReference type="ARBA" id="ARBA00023014"/>
    </source>
</evidence>
<comment type="cofactor">
    <cofactor evidence="1">
        <name>[4Fe-4S] cluster</name>
        <dbReference type="ChEBI" id="CHEBI:49883"/>
    </cofactor>
</comment>
<evidence type="ECO:0000256" key="3">
    <source>
        <dbReference type="ARBA" id="ARBA00022485"/>
    </source>
</evidence>
<dbReference type="Proteomes" id="UP000184052">
    <property type="component" value="Unassembled WGS sequence"/>
</dbReference>
<evidence type="ECO:0000256" key="2">
    <source>
        <dbReference type="ARBA" id="ARBA00003532"/>
    </source>
</evidence>
<dbReference type="InterPro" id="IPR050157">
    <property type="entry name" value="PSI_iron-sulfur_center"/>
</dbReference>
<keyword evidence="4" id="KW-0479">Metal-binding</keyword>
<dbReference type="STRING" id="1121476.SAMN02745751_00547"/>
<keyword evidence="5" id="KW-0408">Iron</keyword>
<dbReference type="PANTHER" id="PTHR24960:SF79">
    <property type="entry name" value="PHOTOSYSTEM I IRON-SULFUR CENTER"/>
    <property type="match status" value="1"/>
</dbReference>
<keyword evidence="6" id="KW-0411">Iron-sulfur</keyword>
<reference evidence="8 9" key="1">
    <citation type="submission" date="2016-11" db="EMBL/GenBank/DDBJ databases">
        <authorList>
            <person name="Jaros S."/>
            <person name="Januszkiewicz K."/>
            <person name="Wedrychowicz H."/>
        </authorList>
    </citation>
    <scope>NUCLEOTIDE SEQUENCE [LARGE SCALE GENOMIC DNA]</scope>
    <source>
        <strain evidence="8 9">DSM 17477</strain>
    </source>
</reference>